<evidence type="ECO:0000313" key="4">
    <source>
        <dbReference type="Proteomes" id="UP001300096"/>
    </source>
</evidence>
<feature type="domain" description="Microcystin LR degradation protein MlrC C-terminal" evidence="1">
    <location>
        <begin position="325"/>
        <end position="494"/>
    </location>
</feature>
<dbReference type="PIRSF" id="PIRSF012702">
    <property type="entry name" value="UCP012702"/>
    <property type="match status" value="1"/>
</dbReference>
<reference evidence="3 4" key="1">
    <citation type="submission" date="2021-06" db="EMBL/GenBank/DDBJ databases">
        <title>Genome-based taxonomic framework of Microbacterium strains isolated from marine environment, the description of four new species and reclassification of four preexisting species.</title>
        <authorList>
            <person name="Lee S.D."/>
            <person name="Kim S.-M."/>
            <person name="Byeon Y.-S."/>
            <person name="Yang H.L."/>
            <person name="Kim I.S."/>
        </authorList>
    </citation>
    <scope>NUCLEOTIDE SEQUENCE [LARGE SCALE GENOMIC DNA]</scope>
    <source>
        <strain evidence="3 4">SSW1-49</strain>
    </source>
</reference>
<gene>
    <name evidence="3" type="ORF">KZC51_10535</name>
</gene>
<feature type="domain" description="Microcystin LR degradation protein MlrC N-terminal" evidence="2">
    <location>
        <begin position="27"/>
        <end position="315"/>
    </location>
</feature>
<dbReference type="Pfam" id="PF07171">
    <property type="entry name" value="MlrC_C"/>
    <property type="match status" value="1"/>
</dbReference>
<dbReference type="EMBL" id="JAHWXN010000001">
    <property type="protein sequence ID" value="MCK2036573.1"/>
    <property type="molecule type" value="Genomic_DNA"/>
</dbReference>
<dbReference type="InterPro" id="IPR015995">
    <property type="entry name" value="MlrC_N"/>
</dbReference>
<dbReference type="Pfam" id="PF07364">
    <property type="entry name" value="DUF1485"/>
    <property type="match status" value="1"/>
</dbReference>
<evidence type="ECO:0000313" key="3">
    <source>
        <dbReference type="EMBL" id="MCK2036573.1"/>
    </source>
</evidence>
<protein>
    <submittedName>
        <fullName evidence="3">M81 family metallopeptidase</fullName>
    </submittedName>
</protein>
<dbReference type="InterPro" id="IPR010799">
    <property type="entry name" value="MlrC_C"/>
</dbReference>
<evidence type="ECO:0000259" key="1">
    <source>
        <dbReference type="Pfam" id="PF07171"/>
    </source>
</evidence>
<name>A0ABT0FET3_9MICO</name>
<dbReference type="Proteomes" id="UP001300096">
    <property type="component" value="Unassembled WGS sequence"/>
</dbReference>
<comment type="caution">
    <text evidence="3">The sequence shown here is derived from an EMBL/GenBank/DDBJ whole genome shotgun (WGS) entry which is preliminary data.</text>
</comment>
<organism evidence="3 4">
    <name type="scientific">Microbacterium croceum</name>
    <dbReference type="NCBI Taxonomy" id="2851645"/>
    <lineage>
        <taxon>Bacteria</taxon>
        <taxon>Bacillati</taxon>
        <taxon>Actinomycetota</taxon>
        <taxon>Actinomycetes</taxon>
        <taxon>Micrococcales</taxon>
        <taxon>Microbacteriaceae</taxon>
        <taxon>Microbacterium</taxon>
    </lineage>
</organism>
<accession>A0ABT0FET3</accession>
<evidence type="ECO:0000259" key="2">
    <source>
        <dbReference type="Pfam" id="PF07364"/>
    </source>
</evidence>
<sequence length="525" mass="56321">MTERPDASEIWMGPLPALASGGLARPRIGIAGISIESSTFSPHISGDEAFTIRTGDALLAYYPFLEEGRELNGAAEWVPLTHGRSLPGGAVDPDTYRRMKDAILAGIRAEGPFDGFFFDIHGAMSVVGMDDAEGDLAAAVRAALGEDTLVSTSMDLHGNVSEVLRDAVDLLTCYRMAPHEDWMNTKERAVWNLLARLRGEHGADPLRRRPYSAWVPVPVLLPGEKTSTRLEPATGIYAQLPEIEALDGVVDASVWIGYAWADEPRCQAYVVVTGDDRMLIAREAERVARMFWNAREDFVFVAETGTLDEAVARALAPQAPRPYLISDSGDNPTAGGAGDVTWTLARLLDRPELTDGTRTTLVASIFDRAAVALAVAAGVGRTVTLSAGAGVDDGPHGPVTITGTVYSITDGDPDAGTQVVIAVGGLHAIITERRKPFHHLDDFRMLGLEPTTADIVVVKIGYLEPELYDLAAGWTLALTPGGVDQDLLRLGHHRLRPGVYPFDTTGTPALTAVVTRRGDDQEESA</sequence>
<proteinExistence type="predicted"/>
<keyword evidence="4" id="KW-1185">Reference proteome</keyword>
<dbReference type="InterPro" id="IPR009197">
    <property type="entry name" value="MlrC"/>
</dbReference>